<keyword evidence="7" id="KW-1185">Reference proteome</keyword>
<dbReference type="CDD" id="cd00780">
    <property type="entry name" value="NTF2"/>
    <property type="match status" value="1"/>
</dbReference>
<dbReference type="Gene3D" id="3.30.70.330">
    <property type="match status" value="1"/>
</dbReference>
<feature type="compositionally biased region" description="Pro residues" evidence="3">
    <location>
        <begin position="222"/>
        <end position="235"/>
    </location>
</feature>
<dbReference type="InterPro" id="IPR032710">
    <property type="entry name" value="NTF2-like_dom_sf"/>
</dbReference>
<dbReference type="Gene3D" id="3.10.450.50">
    <property type="match status" value="1"/>
</dbReference>
<sequence>MPRSAADFFGLDRRNSDRWQDSLVPLLRFPLPRMWLCIGFTPMPAVLHERKPVPTEIHNKVMALDYGDFKAEIITVDSQDSFSGGVLVMVTGSLSSKAQGKRNFVQSFFLAPQEKGYYVLNDIFRYLDEEPITSKPPAVQSRDISAYANGIPEPAPSHNVVEPESSNTAEHTEVREETSPQPSEVEVDEIFDMPEQQVEVSEQEEDAAIEELAHVETTPVIDEPPSPMAEPPVAAPPAEEATGEAPKKSYASILRHQTAGNPAQPPAFTAAPKAAAPAPERASVAPGYQSSSAVAHSSQEGLDDSLQMETEVDGRSVYVKNLPMNVATSQLEEEFSKFGPIKPNGVFVRSQKQGVCYGFVEFEDAASATNAIESSPITIGGRQIVVEEKKQMGRGGGRGRAPIGGRGERPFRGDGLRGRGDRGYPGGRGGSVGGRGVGQDRDMSNRGRGTGPARGGSGNYGGASYGNGGAGGNAGGADNYRQGGNGSRQPRRGGNQMPRNGAVSRGGTPVAAA</sequence>
<dbReference type="CDD" id="cd00590">
    <property type="entry name" value="RRM_SF"/>
    <property type="match status" value="1"/>
</dbReference>
<proteinExistence type="predicted"/>
<evidence type="ECO:0000256" key="1">
    <source>
        <dbReference type="ARBA" id="ARBA00022884"/>
    </source>
</evidence>
<comment type="caution">
    <text evidence="6">The sequence shown here is derived from an EMBL/GenBank/DDBJ whole genome shotgun (WGS) entry which is preliminary data.</text>
</comment>
<dbReference type="InterPro" id="IPR039539">
    <property type="entry name" value="Ras_GTPase_bind_prot"/>
</dbReference>
<dbReference type="InterPro" id="IPR012677">
    <property type="entry name" value="Nucleotide-bd_a/b_plait_sf"/>
</dbReference>
<protein>
    <recommendedName>
        <fullName evidence="8">G3BP-like protein</fullName>
    </recommendedName>
</protein>
<feature type="compositionally biased region" description="Basic and acidic residues" evidence="3">
    <location>
        <begin position="406"/>
        <end position="422"/>
    </location>
</feature>
<feature type="compositionally biased region" description="Gly residues" evidence="3">
    <location>
        <begin position="423"/>
        <end position="437"/>
    </location>
</feature>
<dbReference type="EMBL" id="JBJQOH010000004">
    <property type="protein sequence ID" value="KAL3689656.1"/>
    <property type="molecule type" value="Genomic_DNA"/>
</dbReference>
<feature type="compositionally biased region" description="Low complexity" evidence="3">
    <location>
        <begin position="266"/>
        <end position="286"/>
    </location>
</feature>
<organism evidence="6 7">
    <name type="scientific">Riccia sorocarpa</name>
    <dbReference type="NCBI Taxonomy" id="122646"/>
    <lineage>
        <taxon>Eukaryota</taxon>
        <taxon>Viridiplantae</taxon>
        <taxon>Streptophyta</taxon>
        <taxon>Embryophyta</taxon>
        <taxon>Marchantiophyta</taxon>
        <taxon>Marchantiopsida</taxon>
        <taxon>Marchantiidae</taxon>
        <taxon>Marchantiales</taxon>
        <taxon>Ricciaceae</taxon>
        <taxon>Riccia</taxon>
    </lineage>
</organism>
<evidence type="ECO:0000313" key="6">
    <source>
        <dbReference type="EMBL" id="KAL3689656.1"/>
    </source>
</evidence>
<evidence type="ECO:0000256" key="3">
    <source>
        <dbReference type="SAM" id="MobiDB-lite"/>
    </source>
</evidence>
<dbReference type="InterPro" id="IPR000504">
    <property type="entry name" value="RRM_dom"/>
</dbReference>
<dbReference type="Proteomes" id="UP001633002">
    <property type="component" value="Unassembled WGS sequence"/>
</dbReference>
<feature type="region of interest" description="Disordered" evidence="3">
    <location>
        <begin position="151"/>
        <end position="184"/>
    </location>
</feature>
<dbReference type="PROSITE" id="PS50102">
    <property type="entry name" value="RRM"/>
    <property type="match status" value="1"/>
</dbReference>
<dbReference type="Pfam" id="PF02136">
    <property type="entry name" value="NTF2"/>
    <property type="match status" value="1"/>
</dbReference>
<dbReference type="SUPFAM" id="SSF54928">
    <property type="entry name" value="RNA-binding domain, RBD"/>
    <property type="match status" value="1"/>
</dbReference>
<dbReference type="AlphaFoldDB" id="A0ABD3HFJ1"/>
<feature type="compositionally biased region" description="Gly residues" evidence="3">
    <location>
        <begin position="393"/>
        <end position="405"/>
    </location>
</feature>
<dbReference type="InterPro" id="IPR018222">
    <property type="entry name" value="Nuclear_transport_factor_2_euk"/>
</dbReference>
<evidence type="ECO:0000259" key="4">
    <source>
        <dbReference type="PROSITE" id="PS50102"/>
    </source>
</evidence>
<evidence type="ECO:0000259" key="5">
    <source>
        <dbReference type="PROSITE" id="PS50177"/>
    </source>
</evidence>
<feature type="compositionally biased region" description="Gly residues" evidence="3">
    <location>
        <begin position="448"/>
        <end position="475"/>
    </location>
</feature>
<feature type="compositionally biased region" description="Polar residues" evidence="3">
    <location>
        <begin position="288"/>
        <end position="300"/>
    </location>
</feature>
<dbReference type="PANTHER" id="PTHR10693">
    <property type="entry name" value="RAS GTPASE-ACTIVATING PROTEIN-BINDING PROTEIN"/>
    <property type="match status" value="1"/>
</dbReference>
<evidence type="ECO:0008006" key="8">
    <source>
        <dbReference type="Google" id="ProtNLM"/>
    </source>
</evidence>
<dbReference type="SMART" id="SM00360">
    <property type="entry name" value="RRM"/>
    <property type="match status" value="1"/>
</dbReference>
<evidence type="ECO:0000313" key="7">
    <source>
        <dbReference type="Proteomes" id="UP001633002"/>
    </source>
</evidence>
<reference evidence="6 7" key="1">
    <citation type="submission" date="2024-09" db="EMBL/GenBank/DDBJ databases">
        <title>Chromosome-scale assembly of Riccia sorocarpa.</title>
        <authorList>
            <person name="Paukszto L."/>
        </authorList>
    </citation>
    <scope>NUCLEOTIDE SEQUENCE [LARGE SCALE GENOMIC DNA]</scope>
    <source>
        <strain evidence="6">LP-2024</strain>
        <tissue evidence="6">Aerial parts of the thallus</tissue>
    </source>
</reference>
<dbReference type="InterPro" id="IPR035979">
    <property type="entry name" value="RBD_domain_sf"/>
</dbReference>
<dbReference type="GO" id="GO:0003723">
    <property type="term" value="F:RNA binding"/>
    <property type="evidence" value="ECO:0007669"/>
    <property type="project" value="UniProtKB-UniRule"/>
</dbReference>
<feature type="region of interest" description="Disordered" evidence="3">
    <location>
        <begin position="391"/>
        <end position="513"/>
    </location>
</feature>
<evidence type="ECO:0000256" key="2">
    <source>
        <dbReference type="PROSITE-ProRule" id="PRU00176"/>
    </source>
</evidence>
<dbReference type="PANTHER" id="PTHR10693:SF20">
    <property type="entry name" value="AT27578P"/>
    <property type="match status" value="1"/>
</dbReference>
<dbReference type="Pfam" id="PF00076">
    <property type="entry name" value="RRM_1"/>
    <property type="match status" value="1"/>
</dbReference>
<dbReference type="PROSITE" id="PS50177">
    <property type="entry name" value="NTF2_DOMAIN"/>
    <property type="match status" value="1"/>
</dbReference>
<gene>
    <name evidence="6" type="ORF">R1sor_015965</name>
</gene>
<keyword evidence="1 2" id="KW-0694">RNA-binding</keyword>
<dbReference type="SUPFAM" id="SSF54427">
    <property type="entry name" value="NTF2-like"/>
    <property type="match status" value="1"/>
</dbReference>
<feature type="domain" description="RRM" evidence="4">
    <location>
        <begin position="315"/>
        <end position="391"/>
    </location>
</feature>
<accession>A0ABD3HFJ1</accession>
<feature type="region of interest" description="Disordered" evidence="3">
    <location>
        <begin position="217"/>
        <end position="304"/>
    </location>
</feature>
<name>A0ABD3HFJ1_9MARC</name>
<feature type="domain" description="NTF2" evidence="5">
    <location>
        <begin position="56"/>
        <end position="126"/>
    </location>
</feature>
<dbReference type="GO" id="GO:0005737">
    <property type="term" value="C:cytoplasm"/>
    <property type="evidence" value="ECO:0007669"/>
    <property type="project" value="UniProtKB-ARBA"/>
</dbReference>
<dbReference type="InterPro" id="IPR002075">
    <property type="entry name" value="NTF2_dom"/>
</dbReference>